<evidence type="ECO:0000259" key="3">
    <source>
        <dbReference type="PROSITE" id="PS50977"/>
    </source>
</evidence>
<dbReference type="EMBL" id="SMRT01000019">
    <property type="protein sequence ID" value="TDF92807.1"/>
    <property type="molecule type" value="Genomic_DNA"/>
</dbReference>
<dbReference type="Proteomes" id="UP000295636">
    <property type="component" value="Unassembled WGS sequence"/>
</dbReference>
<gene>
    <name evidence="4" type="ORF">E1757_29300</name>
</gene>
<keyword evidence="1 2" id="KW-0238">DNA-binding</keyword>
<dbReference type="AlphaFoldDB" id="A0A4R5KEY6"/>
<sequence length="195" mass="22735">MKYGRQSTGERLLQAAINLISERGYNGVTTEEIATAAGLSEKTLFRYFGTKLNLLEASFDHFHYAEEMKKIFEDSLVWELETDLLTICRAYHEIMNRDRKLVLISLREAALLPDFKKRMHQHPLQLLEVLTHYFIDMGQRGKMIRTNPELQAFTFMMTHFGAFINDLESGKHYPNIELDPFMQESVRIFARALTP</sequence>
<dbReference type="OrthoDB" id="277085at2"/>
<comment type="caution">
    <text evidence="4">The sequence shown here is derived from an EMBL/GenBank/DDBJ whole genome shotgun (WGS) entry which is preliminary data.</text>
</comment>
<protein>
    <submittedName>
        <fullName evidence="4">TetR/AcrR family transcriptional regulator</fullName>
    </submittedName>
</protein>
<dbReference type="Gene3D" id="1.10.357.10">
    <property type="entry name" value="Tetracycline Repressor, domain 2"/>
    <property type="match status" value="1"/>
</dbReference>
<dbReference type="InterPro" id="IPR036271">
    <property type="entry name" value="Tet_transcr_reg_TetR-rel_C_sf"/>
</dbReference>
<keyword evidence="5" id="KW-1185">Reference proteome</keyword>
<dbReference type="InterPro" id="IPR050109">
    <property type="entry name" value="HTH-type_TetR-like_transc_reg"/>
</dbReference>
<proteinExistence type="predicted"/>
<dbReference type="SUPFAM" id="SSF48498">
    <property type="entry name" value="Tetracyclin repressor-like, C-terminal domain"/>
    <property type="match status" value="1"/>
</dbReference>
<evidence type="ECO:0000256" key="1">
    <source>
        <dbReference type="ARBA" id="ARBA00023125"/>
    </source>
</evidence>
<dbReference type="Pfam" id="PF00440">
    <property type="entry name" value="TetR_N"/>
    <property type="match status" value="1"/>
</dbReference>
<accession>A0A4R5KEY6</accession>
<dbReference type="InterPro" id="IPR009057">
    <property type="entry name" value="Homeodomain-like_sf"/>
</dbReference>
<dbReference type="RefSeq" id="WP_133234919.1">
    <property type="nucleotide sequence ID" value="NZ_SMRT01000019.1"/>
</dbReference>
<dbReference type="PROSITE" id="PS50977">
    <property type="entry name" value="HTH_TETR_2"/>
    <property type="match status" value="1"/>
</dbReference>
<evidence type="ECO:0000313" key="5">
    <source>
        <dbReference type="Proteomes" id="UP000295636"/>
    </source>
</evidence>
<name>A0A4R5KEY6_9BACL</name>
<dbReference type="PANTHER" id="PTHR30055">
    <property type="entry name" value="HTH-TYPE TRANSCRIPTIONAL REGULATOR RUTR"/>
    <property type="match status" value="1"/>
</dbReference>
<dbReference type="GO" id="GO:0000976">
    <property type="term" value="F:transcription cis-regulatory region binding"/>
    <property type="evidence" value="ECO:0007669"/>
    <property type="project" value="TreeGrafter"/>
</dbReference>
<organism evidence="4 5">
    <name type="scientific">Paenibacillus piri</name>
    <dbReference type="NCBI Taxonomy" id="2547395"/>
    <lineage>
        <taxon>Bacteria</taxon>
        <taxon>Bacillati</taxon>
        <taxon>Bacillota</taxon>
        <taxon>Bacilli</taxon>
        <taxon>Bacillales</taxon>
        <taxon>Paenibacillaceae</taxon>
        <taxon>Paenibacillus</taxon>
    </lineage>
</organism>
<dbReference type="SUPFAM" id="SSF46689">
    <property type="entry name" value="Homeodomain-like"/>
    <property type="match status" value="1"/>
</dbReference>
<feature type="DNA-binding region" description="H-T-H motif" evidence="2">
    <location>
        <begin position="29"/>
        <end position="48"/>
    </location>
</feature>
<feature type="domain" description="HTH tetR-type" evidence="3">
    <location>
        <begin position="6"/>
        <end position="66"/>
    </location>
</feature>
<dbReference type="GO" id="GO:0003700">
    <property type="term" value="F:DNA-binding transcription factor activity"/>
    <property type="evidence" value="ECO:0007669"/>
    <property type="project" value="TreeGrafter"/>
</dbReference>
<dbReference type="InterPro" id="IPR001647">
    <property type="entry name" value="HTH_TetR"/>
</dbReference>
<evidence type="ECO:0000256" key="2">
    <source>
        <dbReference type="PROSITE-ProRule" id="PRU00335"/>
    </source>
</evidence>
<evidence type="ECO:0000313" key="4">
    <source>
        <dbReference type="EMBL" id="TDF92807.1"/>
    </source>
</evidence>
<dbReference type="PRINTS" id="PR00455">
    <property type="entry name" value="HTHTETR"/>
</dbReference>
<reference evidence="4 5" key="1">
    <citation type="submission" date="2019-03" db="EMBL/GenBank/DDBJ databases">
        <title>This is whole genome sequence of Paenibacillus sp MS74 strain.</title>
        <authorList>
            <person name="Trinh H.N."/>
        </authorList>
    </citation>
    <scope>NUCLEOTIDE SEQUENCE [LARGE SCALE GENOMIC DNA]</scope>
    <source>
        <strain evidence="4 5">MS74</strain>
    </source>
</reference>
<dbReference type="PANTHER" id="PTHR30055:SF226">
    <property type="entry name" value="HTH-TYPE TRANSCRIPTIONAL REGULATOR PKSA"/>
    <property type="match status" value="1"/>
</dbReference>